<evidence type="ECO:0000256" key="2">
    <source>
        <dbReference type="ARBA" id="ARBA00008193"/>
    </source>
</evidence>
<dbReference type="RefSeq" id="WP_097151663.1">
    <property type="nucleotide sequence ID" value="NZ_OBEL01000001.1"/>
</dbReference>
<dbReference type="Pfam" id="PF03458">
    <property type="entry name" value="Gly_transporter"/>
    <property type="match status" value="2"/>
</dbReference>
<feature type="transmembrane region" description="Helical" evidence="7">
    <location>
        <begin position="6"/>
        <end position="28"/>
    </location>
</feature>
<keyword evidence="4 7" id="KW-0812">Transmembrane</keyword>
<proteinExistence type="inferred from homology"/>
<evidence type="ECO:0000256" key="7">
    <source>
        <dbReference type="SAM" id="Phobius"/>
    </source>
</evidence>
<evidence type="ECO:0000256" key="6">
    <source>
        <dbReference type="ARBA" id="ARBA00023136"/>
    </source>
</evidence>
<reference evidence="9 10" key="1">
    <citation type="submission" date="2017-09" db="EMBL/GenBank/DDBJ databases">
        <authorList>
            <person name="Ehlers B."/>
            <person name="Leendertz F.H."/>
        </authorList>
    </citation>
    <scope>NUCLEOTIDE SEQUENCE [LARGE SCALE GENOMIC DNA]</scope>
    <source>
        <strain evidence="9 10">DSM 18289</strain>
    </source>
</reference>
<protein>
    <submittedName>
        <fullName evidence="9">Uncharacterized membrane protein YeiH</fullName>
    </submittedName>
</protein>
<feature type="domain" description="Glycine transporter" evidence="8">
    <location>
        <begin position="102"/>
        <end position="174"/>
    </location>
</feature>
<dbReference type="OrthoDB" id="9791874at2"/>
<feature type="transmembrane region" description="Helical" evidence="7">
    <location>
        <begin position="159"/>
        <end position="177"/>
    </location>
</feature>
<keyword evidence="10" id="KW-1185">Reference proteome</keyword>
<accession>A0A285N9M3</accession>
<evidence type="ECO:0000259" key="8">
    <source>
        <dbReference type="Pfam" id="PF03458"/>
    </source>
</evidence>
<sequence length="220" mass="22935">MDAPSFSIVLDNALTVFTYAGLIVFAMSGGIRAKQADMDIFGVVTVGFVTAAGGGTLRDLLIGISPVNWVSDPWPLAIILPSSLLALTVKHMGFSQRAVLNWIDAVGMATFCVAGAGVALAANIHPLMAIMMGVITATFGGLLRDILCNVVPFVLRQEIYATAALLGAGLYVGLLKLGLDPALSALIGMSAALLMRGVALHFKLHVKPDDSNTSHFPGSK</sequence>
<feature type="transmembrane region" description="Helical" evidence="7">
    <location>
        <begin position="73"/>
        <end position="89"/>
    </location>
</feature>
<evidence type="ECO:0000256" key="3">
    <source>
        <dbReference type="ARBA" id="ARBA00022475"/>
    </source>
</evidence>
<comment type="similarity">
    <text evidence="2">Belongs to the UPF0126 family.</text>
</comment>
<feature type="domain" description="Glycine transporter" evidence="8">
    <location>
        <begin position="16"/>
        <end position="89"/>
    </location>
</feature>
<feature type="transmembrane region" description="Helical" evidence="7">
    <location>
        <begin position="127"/>
        <end position="147"/>
    </location>
</feature>
<name>A0A285N9M3_9HYPH</name>
<keyword evidence="6 7" id="KW-0472">Membrane</keyword>
<gene>
    <name evidence="9" type="ORF">SAMN06265368_0327</name>
</gene>
<evidence type="ECO:0000256" key="4">
    <source>
        <dbReference type="ARBA" id="ARBA00022692"/>
    </source>
</evidence>
<feature type="transmembrane region" description="Helical" evidence="7">
    <location>
        <begin position="101"/>
        <end position="121"/>
    </location>
</feature>
<feature type="transmembrane region" description="Helical" evidence="7">
    <location>
        <begin position="183"/>
        <end position="202"/>
    </location>
</feature>
<dbReference type="EMBL" id="OBEL01000001">
    <property type="protein sequence ID" value="SNZ06165.1"/>
    <property type="molecule type" value="Genomic_DNA"/>
</dbReference>
<evidence type="ECO:0000313" key="10">
    <source>
        <dbReference type="Proteomes" id="UP000219439"/>
    </source>
</evidence>
<evidence type="ECO:0000256" key="5">
    <source>
        <dbReference type="ARBA" id="ARBA00022989"/>
    </source>
</evidence>
<dbReference type="PANTHER" id="PTHR30506">
    <property type="entry name" value="INNER MEMBRANE PROTEIN"/>
    <property type="match status" value="1"/>
</dbReference>
<dbReference type="Proteomes" id="UP000219439">
    <property type="component" value="Unassembled WGS sequence"/>
</dbReference>
<dbReference type="PANTHER" id="PTHR30506:SF3">
    <property type="entry name" value="UPF0126 INNER MEMBRANE PROTEIN YADS-RELATED"/>
    <property type="match status" value="1"/>
</dbReference>
<keyword evidence="5 7" id="KW-1133">Transmembrane helix</keyword>
<keyword evidence="3" id="KW-1003">Cell membrane</keyword>
<evidence type="ECO:0000313" key="9">
    <source>
        <dbReference type="EMBL" id="SNZ06165.1"/>
    </source>
</evidence>
<feature type="transmembrane region" description="Helical" evidence="7">
    <location>
        <begin position="40"/>
        <end position="61"/>
    </location>
</feature>
<dbReference type="AlphaFoldDB" id="A0A285N9M3"/>
<organism evidence="9 10">
    <name type="scientific">Cohaesibacter gelatinilyticus</name>
    <dbReference type="NCBI Taxonomy" id="372072"/>
    <lineage>
        <taxon>Bacteria</taxon>
        <taxon>Pseudomonadati</taxon>
        <taxon>Pseudomonadota</taxon>
        <taxon>Alphaproteobacteria</taxon>
        <taxon>Hyphomicrobiales</taxon>
        <taxon>Cohaesibacteraceae</taxon>
    </lineage>
</organism>
<dbReference type="InterPro" id="IPR005115">
    <property type="entry name" value="Gly_transporter"/>
</dbReference>
<dbReference type="GO" id="GO:0005886">
    <property type="term" value="C:plasma membrane"/>
    <property type="evidence" value="ECO:0007669"/>
    <property type="project" value="UniProtKB-SubCell"/>
</dbReference>
<comment type="subcellular location">
    <subcellularLocation>
        <location evidence="1">Cell membrane</location>
        <topology evidence="1">Multi-pass membrane protein</topology>
    </subcellularLocation>
</comment>
<evidence type="ECO:0000256" key="1">
    <source>
        <dbReference type="ARBA" id="ARBA00004651"/>
    </source>
</evidence>